<dbReference type="Proteomes" id="UP000324065">
    <property type="component" value="Unassembled WGS sequence"/>
</dbReference>
<keyword evidence="3" id="KW-1185">Reference proteome</keyword>
<protein>
    <recommendedName>
        <fullName evidence="4">Lipoprotein</fullName>
    </recommendedName>
</protein>
<proteinExistence type="predicted"/>
<keyword evidence="1" id="KW-0732">Signal</keyword>
<dbReference type="AlphaFoldDB" id="A0A5M6IEC0"/>
<accession>A0A5M6IEC0</accession>
<dbReference type="RefSeq" id="WP_150061227.1">
    <property type="nucleotide sequence ID" value="NZ_JACHII010000005.1"/>
</dbReference>
<feature type="chain" id="PRO_5024309611" description="Lipoprotein" evidence="1">
    <location>
        <begin position="26"/>
        <end position="110"/>
    </location>
</feature>
<evidence type="ECO:0000313" key="2">
    <source>
        <dbReference type="EMBL" id="KAA5606626.1"/>
    </source>
</evidence>
<evidence type="ECO:0000256" key="1">
    <source>
        <dbReference type="SAM" id="SignalP"/>
    </source>
</evidence>
<reference evidence="2 3" key="1">
    <citation type="submission" date="2019-09" db="EMBL/GenBank/DDBJ databases">
        <title>Genome sequence of Roseospira marina, one of the more divergent members of the non-sulfur purple photosynthetic bacterial family, the Rhodospirillaceae.</title>
        <authorList>
            <person name="Meyer T."/>
            <person name="Kyndt J."/>
        </authorList>
    </citation>
    <scope>NUCLEOTIDE SEQUENCE [LARGE SCALE GENOMIC DNA]</scope>
    <source>
        <strain evidence="2 3">DSM 15113</strain>
    </source>
</reference>
<dbReference type="OrthoDB" id="7364517at2"/>
<gene>
    <name evidence="2" type="ORF">F1188_04625</name>
</gene>
<dbReference type="EMBL" id="VWPJ01000003">
    <property type="protein sequence ID" value="KAA5606626.1"/>
    <property type="molecule type" value="Genomic_DNA"/>
</dbReference>
<sequence>MPIPFRATVRLAAAMLLIGGLAACASDEGRGWTKAGIDPGQRAADSRQCKRDADDYALRRTHQPDRLDGGAADAMATNPMAQVDRAEAREAYRQYFAECMRAHGYARGGS</sequence>
<name>A0A5M6IEC0_9PROT</name>
<feature type="signal peptide" evidence="1">
    <location>
        <begin position="1"/>
        <end position="25"/>
    </location>
</feature>
<evidence type="ECO:0000313" key="3">
    <source>
        <dbReference type="Proteomes" id="UP000324065"/>
    </source>
</evidence>
<comment type="caution">
    <text evidence="2">The sequence shown here is derived from an EMBL/GenBank/DDBJ whole genome shotgun (WGS) entry which is preliminary data.</text>
</comment>
<organism evidence="2 3">
    <name type="scientific">Roseospira marina</name>
    <dbReference type="NCBI Taxonomy" id="140057"/>
    <lineage>
        <taxon>Bacteria</taxon>
        <taxon>Pseudomonadati</taxon>
        <taxon>Pseudomonadota</taxon>
        <taxon>Alphaproteobacteria</taxon>
        <taxon>Rhodospirillales</taxon>
        <taxon>Rhodospirillaceae</taxon>
        <taxon>Roseospira</taxon>
    </lineage>
</organism>
<evidence type="ECO:0008006" key="4">
    <source>
        <dbReference type="Google" id="ProtNLM"/>
    </source>
</evidence>
<dbReference type="PROSITE" id="PS51257">
    <property type="entry name" value="PROKAR_LIPOPROTEIN"/>
    <property type="match status" value="1"/>
</dbReference>